<dbReference type="EMBL" id="BPLR01010272">
    <property type="protein sequence ID" value="GIY38217.1"/>
    <property type="molecule type" value="Genomic_DNA"/>
</dbReference>
<name>A0AAV4T0M7_CAEEX</name>
<evidence type="ECO:0000313" key="2">
    <source>
        <dbReference type="Proteomes" id="UP001054945"/>
    </source>
</evidence>
<protein>
    <submittedName>
        <fullName evidence="1">Uncharacterized protein</fullName>
    </submittedName>
</protein>
<reference evidence="1 2" key="1">
    <citation type="submission" date="2021-06" db="EMBL/GenBank/DDBJ databases">
        <title>Caerostris extrusa draft genome.</title>
        <authorList>
            <person name="Kono N."/>
            <person name="Arakawa K."/>
        </authorList>
    </citation>
    <scope>NUCLEOTIDE SEQUENCE [LARGE SCALE GENOMIC DNA]</scope>
</reference>
<dbReference type="AlphaFoldDB" id="A0AAV4T0M7"/>
<accession>A0AAV4T0M7</accession>
<evidence type="ECO:0000313" key="1">
    <source>
        <dbReference type="EMBL" id="GIY38217.1"/>
    </source>
</evidence>
<proteinExistence type="predicted"/>
<organism evidence="1 2">
    <name type="scientific">Caerostris extrusa</name>
    <name type="common">Bark spider</name>
    <name type="synonym">Caerostris bankana</name>
    <dbReference type="NCBI Taxonomy" id="172846"/>
    <lineage>
        <taxon>Eukaryota</taxon>
        <taxon>Metazoa</taxon>
        <taxon>Ecdysozoa</taxon>
        <taxon>Arthropoda</taxon>
        <taxon>Chelicerata</taxon>
        <taxon>Arachnida</taxon>
        <taxon>Araneae</taxon>
        <taxon>Araneomorphae</taxon>
        <taxon>Entelegynae</taxon>
        <taxon>Araneoidea</taxon>
        <taxon>Araneidae</taxon>
        <taxon>Caerostris</taxon>
    </lineage>
</organism>
<comment type="caution">
    <text evidence="1">The sequence shown here is derived from an EMBL/GenBank/DDBJ whole genome shotgun (WGS) entry which is preliminary data.</text>
</comment>
<gene>
    <name evidence="1" type="ORF">CEXT_88041</name>
</gene>
<keyword evidence="2" id="KW-1185">Reference proteome</keyword>
<sequence>MPHKEICLKINNARAIFRPPVTFSSPRAAGKEVFGFIVSSLGTFFLFERSTDGVSPKRLIQSSYLGCGTFLGSPQTNSKKRRVNNLNYLEKPEKIISDERNSNVNLHGIICLNEIFSVKKELLLFQL</sequence>
<dbReference type="Proteomes" id="UP001054945">
    <property type="component" value="Unassembled WGS sequence"/>
</dbReference>